<gene>
    <name evidence="2" type="ORF">B0J12DRAFT_754102</name>
</gene>
<reference evidence="2 3" key="1">
    <citation type="journal article" date="2021" name="Nat. Commun.">
        <title>Genetic determinants of endophytism in the Arabidopsis root mycobiome.</title>
        <authorList>
            <person name="Mesny F."/>
            <person name="Miyauchi S."/>
            <person name="Thiergart T."/>
            <person name="Pickel B."/>
            <person name="Atanasova L."/>
            <person name="Karlsson M."/>
            <person name="Huettel B."/>
            <person name="Barry K.W."/>
            <person name="Haridas S."/>
            <person name="Chen C."/>
            <person name="Bauer D."/>
            <person name="Andreopoulos W."/>
            <person name="Pangilinan J."/>
            <person name="LaButti K."/>
            <person name="Riley R."/>
            <person name="Lipzen A."/>
            <person name="Clum A."/>
            <person name="Drula E."/>
            <person name="Henrissat B."/>
            <person name="Kohler A."/>
            <person name="Grigoriev I.V."/>
            <person name="Martin F.M."/>
            <person name="Hacquard S."/>
        </authorList>
    </citation>
    <scope>NUCLEOTIDE SEQUENCE [LARGE SCALE GENOMIC DNA]</scope>
    <source>
        <strain evidence="2 3">MPI-SDFR-AT-0080</strain>
    </source>
</reference>
<name>A0ABQ8G9A9_9PEZI</name>
<evidence type="ECO:0000256" key="1">
    <source>
        <dbReference type="SAM" id="MobiDB-lite"/>
    </source>
</evidence>
<feature type="compositionally biased region" description="Pro residues" evidence="1">
    <location>
        <begin position="1"/>
        <end position="12"/>
    </location>
</feature>
<dbReference type="Proteomes" id="UP000774617">
    <property type="component" value="Unassembled WGS sequence"/>
</dbReference>
<protein>
    <submittedName>
        <fullName evidence="2">Uncharacterized protein</fullName>
    </submittedName>
</protein>
<feature type="compositionally biased region" description="Low complexity" evidence="1">
    <location>
        <begin position="13"/>
        <end position="27"/>
    </location>
</feature>
<evidence type="ECO:0000313" key="3">
    <source>
        <dbReference type="Proteomes" id="UP000774617"/>
    </source>
</evidence>
<feature type="non-terminal residue" evidence="2">
    <location>
        <position position="1"/>
    </location>
</feature>
<comment type="caution">
    <text evidence="2">The sequence shown here is derived from an EMBL/GenBank/DDBJ whole genome shotgun (WGS) entry which is preliminary data.</text>
</comment>
<proteinExistence type="predicted"/>
<keyword evidence="3" id="KW-1185">Reference proteome</keyword>
<dbReference type="EMBL" id="JAGTJR010000014">
    <property type="protein sequence ID" value="KAH7049135.1"/>
    <property type="molecule type" value="Genomic_DNA"/>
</dbReference>
<accession>A0ABQ8G9A9</accession>
<feature type="compositionally biased region" description="Low complexity" evidence="1">
    <location>
        <begin position="47"/>
        <end position="75"/>
    </location>
</feature>
<feature type="region of interest" description="Disordered" evidence="1">
    <location>
        <begin position="1"/>
        <end position="85"/>
    </location>
</feature>
<sequence>CTPLPSSPPRPPSSLSHLRAPSLRLPSALTSPRLGDSGRSPTSPSMIPRRATASASSSGGTTATPAPTTPGIAARPARDTATISPLLYRRTGRIFPSPRSCTRAVLASTSTAPLHCPSSGRIPLPADRAPRILSMFLSFPCLTPSATAPPARLSTPPGSRMSSI</sequence>
<organism evidence="2 3">
    <name type="scientific">Macrophomina phaseolina</name>
    <dbReference type="NCBI Taxonomy" id="35725"/>
    <lineage>
        <taxon>Eukaryota</taxon>
        <taxon>Fungi</taxon>
        <taxon>Dikarya</taxon>
        <taxon>Ascomycota</taxon>
        <taxon>Pezizomycotina</taxon>
        <taxon>Dothideomycetes</taxon>
        <taxon>Dothideomycetes incertae sedis</taxon>
        <taxon>Botryosphaeriales</taxon>
        <taxon>Botryosphaeriaceae</taxon>
        <taxon>Macrophomina</taxon>
    </lineage>
</organism>
<evidence type="ECO:0000313" key="2">
    <source>
        <dbReference type="EMBL" id="KAH7049135.1"/>
    </source>
</evidence>